<dbReference type="InterPro" id="IPR029044">
    <property type="entry name" value="Nucleotide-diphossugar_trans"/>
</dbReference>
<protein>
    <recommendedName>
        <fullName evidence="2">Nucleotidyl transferase</fullName>
    </recommendedName>
</protein>
<accession>T0ZK40</accession>
<proteinExistence type="predicted"/>
<dbReference type="EMBL" id="AUZY01008795">
    <property type="protein sequence ID" value="EQD44822.1"/>
    <property type="molecule type" value="Genomic_DNA"/>
</dbReference>
<dbReference type="Gene3D" id="3.90.550.10">
    <property type="entry name" value="Spore Coat Polysaccharide Biosynthesis Protein SpsA, Chain A"/>
    <property type="match status" value="1"/>
</dbReference>
<reference evidence="1" key="1">
    <citation type="submission" date="2013-08" db="EMBL/GenBank/DDBJ databases">
        <authorList>
            <person name="Mendez C."/>
            <person name="Richter M."/>
            <person name="Ferrer M."/>
            <person name="Sanchez J."/>
        </authorList>
    </citation>
    <scope>NUCLEOTIDE SEQUENCE</scope>
</reference>
<comment type="caution">
    <text evidence="1">The sequence shown here is derived from an EMBL/GenBank/DDBJ whole genome shotgun (WGS) entry which is preliminary data.</text>
</comment>
<feature type="non-terminal residue" evidence="1">
    <location>
        <position position="205"/>
    </location>
</feature>
<evidence type="ECO:0000313" key="1">
    <source>
        <dbReference type="EMBL" id="EQD44822.1"/>
    </source>
</evidence>
<dbReference type="SUPFAM" id="SSF53448">
    <property type="entry name" value="Nucleotide-diphospho-sugar transferases"/>
    <property type="match status" value="1"/>
</dbReference>
<sequence>MREHWPRDLRVSFAVQDEPLGTVHATLAAEHLLDPDEPFAISNADDLYGRDAFELLARHLTTRTTNCLIGFQLDHALVGDLPVSRGICHVVNGHLTDIVERHEVHSWLDGFVADDGLSPVFLDPQSVVSMNLWGFQPAVWPLLRQVFETHDFTTAREIQLPVFVGRILHHYPLRFDVLPTSSRCVGVDPRRRPGAGTDGRAASEV</sequence>
<name>T0ZK40_9ZZZZ</name>
<dbReference type="AlphaFoldDB" id="T0ZK40"/>
<evidence type="ECO:0008006" key="2">
    <source>
        <dbReference type="Google" id="ProtNLM"/>
    </source>
</evidence>
<reference evidence="1" key="2">
    <citation type="journal article" date="2014" name="ISME J.">
        <title>Microbial stratification in low pH oxic and suboxic macroscopic growths along an acid mine drainage.</title>
        <authorList>
            <person name="Mendez-Garcia C."/>
            <person name="Mesa V."/>
            <person name="Sprenger R.R."/>
            <person name="Richter M."/>
            <person name="Diez M.S."/>
            <person name="Solano J."/>
            <person name="Bargiela R."/>
            <person name="Golyshina O.V."/>
            <person name="Manteca A."/>
            <person name="Ramos J.L."/>
            <person name="Gallego J.R."/>
            <person name="Llorente I."/>
            <person name="Martins Dos Santos V.A."/>
            <person name="Jensen O.N."/>
            <person name="Pelaez A.I."/>
            <person name="Sanchez J."/>
            <person name="Ferrer M."/>
        </authorList>
    </citation>
    <scope>NUCLEOTIDE SEQUENCE</scope>
</reference>
<organism evidence="1">
    <name type="scientific">mine drainage metagenome</name>
    <dbReference type="NCBI Taxonomy" id="410659"/>
    <lineage>
        <taxon>unclassified sequences</taxon>
        <taxon>metagenomes</taxon>
        <taxon>ecological metagenomes</taxon>
    </lineage>
</organism>
<gene>
    <name evidence="1" type="ORF">B1B_13354</name>
</gene>